<name>A0A7S1AJB8_NOCSC</name>
<dbReference type="AlphaFoldDB" id="A0A7S1AJB8"/>
<evidence type="ECO:0000256" key="1">
    <source>
        <dbReference type="SAM" id="MobiDB-lite"/>
    </source>
</evidence>
<feature type="region of interest" description="Disordered" evidence="1">
    <location>
        <begin position="139"/>
        <end position="183"/>
    </location>
</feature>
<accession>A0A7S1AJB8</accession>
<proteinExistence type="predicted"/>
<organism evidence="2">
    <name type="scientific">Noctiluca scintillans</name>
    <name type="common">Sea sparkle</name>
    <name type="synonym">Red tide dinoflagellate</name>
    <dbReference type="NCBI Taxonomy" id="2966"/>
    <lineage>
        <taxon>Eukaryota</taxon>
        <taxon>Sar</taxon>
        <taxon>Alveolata</taxon>
        <taxon>Dinophyceae</taxon>
        <taxon>Noctilucales</taxon>
        <taxon>Noctilucaceae</taxon>
        <taxon>Noctiluca</taxon>
    </lineage>
</organism>
<gene>
    <name evidence="2" type="ORF">NSCI0253_LOCUS30523</name>
</gene>
<sequence length="183" mass="20234">MKGPCDSAGPPTDPCLEGQARWVAERAQWLQVLEEEVAQLPSSFEDDGTLRPLLLERHLRSGGPVDLEAWERTSLEASLQETAHPYTELRRPVPLPLVISTATKSWGQSWVSPGSWLPSSWLDPVMSVLAFGEKWAQDRSKRAQAAPSRPSVREALRIRGGRVADNQDLEPRVDAGTDGAFQQ</sequence>
<evidence type="ECO:0000313" key="2">
    <source>
        <dbReference type="EMBL" id="CAD8856171.1"/>
    </source>
</evidence>
<protein>
    <submittedName>
        <fullName evidence="2">Uncharacterized protein</fullName>
    </submittedName>
</protein>
<reference evidence="2" key="1">
    <citation type="submission" date="2021-01" db="EMBL/GenBank/DDBJ databases">
        <authorList>
            <person name="Corre E."/>
            <person name="Pelletier E."/>
            <person name="Niang G."/>
            <person name="Scheremetjew M."/>
            <person name="Finn R."/>
            <person name="Kale V."/>
            <person name="Holt S."/>
            <person name="Cochrane G."/>
            <person name="Meng A."/>
            <person name="Brown T."/>
            <person name="Cohen L."/>
        </authorList>
    </citation>
    <scope>NUCLEOTIDE SEQUENCE</scope>
</reference>
<dbReference type="EMBL" id="HBFQ01043093">
    <property type="protein sequence ID" value="CAD8856171.1"/>
    <property type="molecule type" value="Transcribed_RNA"/>
</dbReference>